<proteinExistence type="predicted"/>
<protein>
    <recommendedName>
        <fullName evidence="3">Lipoprotein</fullName>
    </recommendedName>
</protein>
<keyword evidence="2" id="KW-1185">Reference proteome</keyword>
<reference evidence="2" key="1">
    <citation type="journal article" date="2019" name="Int. J. Syst. Evol. Microbiol.">
        <title>The Global Catalogue of Microorganisms (GCM) 10K type strain sequencing project: providing services to taxonomists for standard genome sequencing and annotation.</title>
        <authorList>
            <consortium name="The Broad Institute Genomics Platform"/>
            <consortium name="The Broad Institute Genome Sequencing Center for Infectious Disease"/>
            <person name="Wu L."/>
            <person name="Ma J."/>
        </authorList>
    </citation>
    <scope>NUCLEOTIDE SEQUENCE [LARGE SCALE GENOMIC DNA]</scope>
    <source>
        <strain evidence="2">CGMCC 1.12749</strain>
    </source>
</reference>
<evidence type="ECO:0000313" key="2">
    <source>
        <dbReference type="Proteomes" id="UP000634043"/>
    </source>
</evidence>
<evidence type="ECO:0000313" key="1">
    <source>
        <dbReference type="EMBL" id="GGG07950.1"/>
    </source>
</evidence>
<evidence type="ECO:0008006" key="3">
    <source>
        <dbReference type="Google" id="ProtNLM"/>
    </source>
</evidence>
<organism evidence="1 2">
    <name type="scientific">Pontibacter amylolyticus</name>
    <dbReference type="NCBI Taxonomy" id="1424080"/>
    <lineage>
        <taxon>Bacteria</taxon>
        <taxon>Pseudomonadati</taxon>
        <taxon>Bacteroidota</taxon>
        <taxon>Cytophagia</taxon>
        <taxon>Cytophagales</taxon>
        <taxon>Hymenobacteraceae</taxon>
        <taxon>Pontibacter</taxon>
    </lineage>
</organism>
<gene>
    <name evidence="1" type="ORF">GCM10011323_10640</name>
</gene>
<sequence length="249" mass="27939">MNNGISLCLVICGKAYVWDFEVVMGYSIYRMKRIILFFLCVSLLACSSSDSTEAVDDELIENSISEDTSASRIRLFKLFLKKFKNLSLPIEIRSDGFARLDVTGLERLNEQSNDTLFAKADYFNESFCYGMLPDTTSFYTLIFYHPAAEYYPVVATYSKSGFLINQENLFHGACGSDCGLTSCSMTAIIGKDFSVLSVDSIYYEYECDSTYAPIPNTGEIIVISKNGKIDKKGAISMSKEKEQRIKINP</sequence>
<name>A0ABQ1VZX1_9BACT</name>
<dbReference type="EMBL" id="BMFP01000002">
    <property type="protein sequence ID" value="GGG07950.1"/>
    <property type="molecule type" value="Genomic_DNA"/>
</dbReference>
<comment type="caution">
    <text evidence="1">The sequence shown here is derived from an EMBL/GenBank/DDBJ whole genome shotgun (WGS) entry which is preliminary data.</text>
</comment>
<accession>A0ABQ1VZX1</accession>
<dbReference type="Proteomes" id="UP000634043">
    <property type="component" value="Unassembled WGS sequence"/>
</dbReference>